<comment type="caution">
    <text evidence="1">The sequence shown here is derived from an EMBL/GenBank/DDBJ whole genome shotgun (WGS) entry which is preliminary data.</text>
</comment>
<protein>
    <recommendedName>
        <fullName evidence="3">IrrE N-terminal-like domain-containing protein</fullName>
    </recommendedName>
</protein>
<organism evidence="1 2">
    <name type="scientific">Lipingzhangella rawalii</name>
    <dbReference type="NCBI Taxonomy" id="2055835"/>
    <lineage>
        <taxon>Bacteria</taxon>
        <taxon>Bacillati</taxon>
        <taxon>Actinomycetota</taxon>
        <taxon>Actinomycetes</taxon>
        <taxon>Streptosporangiales</taxon>
        <taxon>Nocardiopsidaceae</taxon>
        <taxon>Lipingzhangella</taxon>
    </lineage>
</organism>
<name>A0ABU2H7W9_9ACTN</name>
<evidence type="ECO:0000313" key="1">
    <source>
        <dbReference type="EMBL" id="MDS1270920.1"/>
    </source>
</evidence>
<dbReference type="RefSeq" id="WP_310912474.1">
    <property type="nucleotide sequence ID" value="NZ_JAVLVT010000005.1"/>
</dbReference>
<dbReference type="Proteomes" id="UP001250214">
    <property type="component" value="Unassembled WGS sequence"/>
</dbReference>
<gene>
    <name evidence="1" type="ORF">RIF23_11480</name>
</gene>
<dbReference type="EMBL" id="JAVLVT010000005">
    <property type="protein sequence ID" value="MDS1270920.1"/>
    <property type="molecule type" value="Genomic_DNA"/>
</dbReference>
<evidence type="ECO:0000313" key="2">
    <source>
        <dbReference type="Proteomes" id="UP001250214"/>
    </source>
</evidence>
<reference evidence="2" key="1">
    <citation type="submission" date="2023-07" db="EMBL/GenBank/DDBJ databases">
        <title>Novel species in the genus Lipingzhangella isolated from Sambhar Salt Lake.</title>
        <authorList>
            <person name="Jiya N."/>
            <person name="Kajale S."/>
            <person name="Sharma A."/>
        </authorList>
    </citation>
    <scope>NUCLEOTIDE SEQUENCE [LARGE SCALE GENOMIC DNA]</scope>
    <source>
        <strain evidence="2">LS1_29</strain>
    </source>
</reference>
<evidence type="ECO:0008006" key="3">
    <source>
        <dbReference type="Google" id="ProtNLM"/>
    </source>
</evidence>
<sequence length="167" mass="19119">MRSVRKKCNDILRNINIPAPFEINRFCDNIAKHTGRDLKLLPVKELGSPAPCGMLLSTKEMDYIFYEPNTSRLHSDHIILHEIGHILWGHMRSIHSDGELLARLMPDLDPALVKRMLGRVRYSSEEEMQAEFLASLIRSKAGVLPDEERNRSQGVNSAMVDAFHFIR</sequence>
<proteinExistence type="predicted"/>
<accession>A0ABU2H7W9</accession>
<keyword evidence="2" id="KW-1185">Reference proteome</keyword>